<evidence type="ECO:0000256" key="1">
    <source>
        <dbReference type="ARBA" id="ARBA00007626"/>
    </source>
</evidence>
<evidence type="ECO:0000313" key="6">
    <source>
        <dbReference type="Proteomes" id="UP000836841"/>
    </source>
</evidence>
<feature type="repeat" description="PPR" evidence="3">
    <location>
        <begin position="44"/>
        <end position="78"/>
    </location>
</feature>
<dbReference type="PROSITE" id="PS51375">
    <property type="entry name" value="PPR"/>
    <property type="match status" value="2"/>
</dbReference>
<keyword evidence="2" id="KW-0677">Repeat</keyword>
<accession>A0AAU9RK10</accession>
<dbReference type="NCBIfam" id="TIGR00756">
    <property type="entry name" value="PPR"/>
    <property type="match status" value="2"/>
</dbReference>
<organism evidence="5 6">
    <name type="scientific">Thlaspi arvense</name>
    <name type="common">Field penny-cress</name>
    <dbReference type="NCBI Taxonomy" id="13288"/>
    <lineage>
        <taxon>Eukaryota</taxon>
        <taxon>Viridiplantae</taxon>
        <taxon>Streptophyta</taxon>
        <taxon>Embryophyta</taxon>
        <taxon>Tracheophyta</taxon>
        <taxon>Spermatophyta</taxon>
        <taxon>Magnoliopsida</taxon>
        <taxon>eudicotyledons</taxon>
        <taxon>Gunneridae</taxon>
        <taxon>Pentapetalae</taxon>
        <taxon>rosids</taxon>
        <taxon>malvids</taxon>
        <taxon>Brassicales</taxon>
        <taxon>Brassicaceae</taxon>
        <taxon>Thlaspideae</taxon>
        <taxon>Thlaspi</taxon>
    </lineage>
</organism>
<protein>
    <recommendedName>
        <fullName evidence="7">Pentatricopeptide repeat-containing protein</fullName>
    </recommendedName>
</protein>
<dbReference type="InterPro" id="IPR002885">
    <property type="entry name" value="PPR_rpt"/>
</dbReference>
<dbReference type="InterPro" id="IPR011990">
    <property type="entry name" value="TPR-like_helical_dom_sf"/>
</dbReference>
<proteinExistence type="inferred from homology"/>
<dbReference type="Pfam" id="PF13041">
    <property type="entry name" value="PPR_2"/>
    <property type="match status" value="1"/>
</dbReference>
<dbReference type="PANTHER" id="PTHR47941">
    <property type="entry name" value="PENTATRICOPEPTIDE REPEAT-CONTAINING PROTEIN 3, MITOCHONDRIAL"/>
    <property type="match status" value="1"/>
</dbReference>
<evidence type="ECO:0000256" key="3">
    <source>
        <dbReference type="PROSITE-ProRule" id="PRU00708"/>
    </source>
</evidence>
<evidence type="ECO:0000256" key="2">
    <source>
        <dbReference type="ARBA" id="ARBA00022737"/>
    </source>
</evidence>
<dbReference type="Proteomes" id="UP000836841">
    <property type="component" value="Unassembled WGS sequence"/>
</dbReference>
<comment type="similarity">
    <text evidence="1">Belongs to the PPR family. P subfamily.</text>
</comment>
<evidence type="ECO:0008006" key="7">
    <source>
        <dbReference type="Google" id="ProtNLM"/>
    </source>
</evidence>
<evidence type="ECO:0000256" key="4">
    <source>
        <dbReference type="SAM" id="MobiDB-lite"/>
    </source>
</evidence>
<dbReference type="Gene3D" id="1.25.40.10">
    <property type="entry name" value="Tetratricopeptide repeat domain"/>
    <property type="match status" value="1"/>
</dbReference>
<feature type="region of interest" description="Disordered" evidence="4">
    <location>
        <begin position="111"/>
        <end position="130"/>
    </location>
</feature>
<sequence>MRSKGLKPDAFTYLIFIHAACDANDLHSAFRVLDRTRRYNLVPNVYTYNRIIKELCKNDKVENAYLLLDEMTKRGVRSDIWSYNAILAFHCNRNEELSNVFRGDRRSPHARFMSEEESSDEFDEQASCYA</sequence>
<dbReference type="EMBL" id="CAJVSB020000117">
    <property type="protein sequence ID" value="CAH2041725.1"/>
    <property type="molecule type" value="Genomic_DNA"/>
</dbReference>
<keyword evidence="6" id="KW-1185">Reference proteome</keyword>
<comment type="caution">
    <text evidence="5">The sequence shown here is derived from an EMBL/GenBank/DDBJ whole genome shotgun (WGS) entry which is preliminary data.</text>
</comment>
<dbReference type="Pfam" id="PF12854">
    <property type="entry name" value="PPR_1"/>
    <property type="match status" value="1"/>
</dbReference>
<dbReference type="AlphaFoldDB" id="A0AAU9RK10"/>
<gene>
    <name evidence="5" type="ORF">TAV2_LOCUS4514</name>
</gene>
<feature type="repeat" description="PPR" evidence="3">
    <location>
        <begin position="9"/>
        <end position="43"/>
    </location>
</feature>
<feature type="compositionally biased region" description="Acidic residues" evidence="4">
    <location>
        <begin position="115"/>
        <end position="124"/>
    </location>
</feature>
<reference evidence="5 6" key="1">
    <citation type="submission" date="2022-03" db="EMBL/GenBank/DDBJ databases">
        <authorList>
            <person name="Nunn A."/>
            <person name="Chopra R."/>
            <person name="Nunn A."/>
            <person name="Contreras Garrido A."/>
        </authorList>
    </citation>
    <scope>NUCLEOTIDE SEQUENCE [LARGE SCALE GENOMIC DNA]</scope>
</reference>
<evidence type="ECO:0000313" key="5">
    <source>
        <dbReference type="EMBL" id="CAH2041725.1"/>
    </source>
</evidence>
<name>A0AAU9RK10_THLAR</name>